<comment type="caution">
    <text evidence="3">The sequence shown here is derived from an EMBL/GenBank/DDBJ whole genome shotgun (WGS) entry which is preliminary data.</text>
</comment>
<gene>
    <name evidence="3" type="ORF">GJ744_002199</name>
</gene>
<feature type="compositionally biased region" description="Basic and acidic residues" evidence="1">
    <location>
        <begin position="304"/>
        <end position="316"/>
    </location>
</feature>
<dbReference type="SUPFAM" id="SSF52949">
    <property type="entry name" value="Macro domain-like"/>
    <property type="match status" value="1"/>
</dbReference>
<dbReference type="SMART" id="SM00506">
    <property type="entry name" value="A1pp"/>
    <property type="match status" value="1"/>
</dbReference>
<dbReference type="EMBL" id="JAACFV010000137">
    <property type="protein sequence ID" value="KAF7504462.1"/>
    <property type="molecule type" value="Genomic_DNA"/>
</dbReference>
<accession>A0A8H7E040</accession>
<reference evidence="3" key="1">
    <citation type="submission" date="2020-02" db="EMBL/GenBank/DDBJ databases">
        <authorList>
            <person name="Palmer J.M."/>
        </authorList>
    </citation>
    <scope>NUCLEOTIDE SEQUENCE</scope>
    <source>
        <strain evidence="3">EPUS1.4</strain>
        <tissue evidence="3">Thallus</tissue>
    </source>
</reference>
<feature type="region of interest" description="Disordered" evidence="1">
    <location>
        <begin position="200"/>
        <end position="325"/>
    </location>
</feature>
<evidence type="ECO:0000313" key="3">
    <source>
        <dbReference type="EMBL" id="KAF7504462.1"/>
    </source>
</evidence>
<sequence>MSLSEIPTLSVLYGTKALKAAASSVYTPNHTLNQKVSHIRYDITKLHVDAIVNAANTSLLGGGGVDGAIHRAAGNGLYKECRRLDGCSTGSAKITGAYNLPCKKVIHAVGPVYHGHEKSEPLLRSCYRTSLDLAVKNGCKSIAFSALSTGVYGYPSPDAADTAISEVRSFLIGPDGENIERVVFCSFEMKDVHAYTETLPKYFPPTKDDLPGSKTSRDAPSEKEEGQTTSESLAASRPDAPTTEPKLLEEPTAKKQKVVTSSGEERKHQIDNENEFEGLTDDQPYDAKPAAATPSQNIEEGWEEVGKDEDPAKSDHTPTPVDVEPIQVEGTKEKMAKVLGADGEVASQASGVPNMLTKDW</sequence>
<dbReference type="InterPro" id="IPR043472">
    <property type="entry name" value="Macro_dom-like"/>
</dbReference>
<proteinExistence type="predicted"/>
<dbReference type="NCBIfam" id="NF001664">
    <property type="entry name" value="PRK00431.1-6"/>
    <property type="match status" value="1"/>
</dbReference>
<dbReference type="PROSITE" id="PS51154">
    <property type="entry name" value="MACRO"/>
    <property type="match status" value="1"/>
</dbReference>
<dbReference type="PANTHER" id="PTHR11106">
    <property type="entry name" value="GANGLIOSIDE INDUCED DIFFERENTIATION ASSOCIATED PROTEIN 2-RELATED"/>
    <property type="match status" value="1"/>
</dbReference>
<keyword evidence="4" id="KW-1185">Reference proteome</keyword>
<feature type="compositionally biased region" description="Acidic residues" evidence="1">
    <location>
        <begin position="272"/>
        <end position="284"/>
    </location>
</feature>
<dbReference type="InterPro" id="IPR002589">
    <property type="entry name" value="Macro_dom"/>
</dbReference>
<dbReference type="OrthoDB" id="6077599at2759"/>
<name>A0A8H7E040_9EURO</name>
<dbReference type="PANTHER" id="PTHR11106:SF27">
    <property type="entry name" value="MACRO DOMAIN-CONTAINING PROTEIN"/>
    <property type="match status" value="1"/>
</dbReference>
<evidence type="ECO:0000259" key="2">
    <source>
        <dbReference type="PROSITE" id="PS51154"/>
    </source>
</evidence>
<feature type="domain" description="Macro" evidence="2">
    <location>
        <begin position="23"/>
        <end position="203"/>
    </location>
</feature>
<dbReference type="AlphaFoldDB" id="A0A8H7E040"/>
<dbReference type="Gene3D" id="3.40.220.10">
    <property type="entry name" value="Leucine Aminopeptidase, subunit E, domain 1"/>
    <property type="match status" value="1"/>
</dbReference>
<evidence type="ECO:0000256" key="1">
    <source>
        <dbReference type="SAM" id="MobiDB-lite"/>
    </source>
</evidence>
<protein>
    <recommendedName>
        <fullName evidence="2">Macro domain-containing protein</fullName>
    </recommendedName>
</protein>
<feature type="compositionally biased region" description="Basic and acidic residues" evidence="1">
    <location>
        <begin position="206"/>
        <end position="226"/>
    </location>
</feature>
<organism evidence="3 4">
    <name type="scientific">Endocarpon pusillum</name>
    <dbReference type="NCBI Taxonomy" id="364733"/>
    <lineage>
        <taxon>Eukaryota</taxon>
        <taxon>Fungi</taxon>
        <taxon>Dikarya</taxon>
        <taxon>Ascomycota</taxon>
        <taxon>Pezizomycotina</taxon>
        <taxon>Eurotiomycetes</taxon>
        <taxon>Chaetothyriomycetidae</taxon>
        <taxon>Verrucariales</taxon>
        <taxon>Verrucariaceae</taxon>
        <taxon>Endocarpon</taxon>
    </lineage>
</organism>
<dbReference type="Pfam" id="PF01661">
    <property type="entry name" value="Macro"/>
    <property type="match status" value="1"/>
</dbReference>
<dbReference type="CDD" id="cd02908">
    <property type="entry name" value="Macro_OAADPr_deacetylase"/>
    <property type="match status" value="1"/>
</dbReference>
<evidence type="ECO:0000313" key="4">
    <source>
        <dbReference type="Proteomes" id="UP000606974"/>
    </source>
</evidence>
<dbReference type="Proteomes" id="UP000606974">
    <property type="component" value="Unassembled WGS sequence"/>
</dbReference>